<evidence type="ECO:0000313" key="2">
    <source>
        <dbReference type="Proteomes" id="UP000827976"/>
    </source>
</evidence>
<reference evidence="2" key="1">
    <citation type="journal article" date="2022" name="Nat. Commun.">
        <title>Chromosome evolution and the genetic basis of agronomically important traits in greater yam.</title>
        <authorList>
            <person name="Bredeson J.V."/>
            <person name="Lyons J.B."/>
            <person name="Oniyinde I.O."/>
            <person name="Okereke N.R."/>
            <person name="Kolade O."/>
            <person name="Nnabue I."/>
            <person name="Nwadili C.O."/>
            <person name="Hribova E."/>
            <person name="Parker M."/>
            <person name="Nwogha J."/>
            <person name="Shu S."/>
            <person name="Carlson J."/>
            <person name="Kariba R."/>
            <person name="Muthemba S."/>
            <person name="Knop K."/>
            <person name="Barton G.J."/>
            <person name="Sherwood A.V."/>
            <person name="Lopez-Montes A."/>
            <person name="Asiedu R."/>
            <person name="Jamnadass R."/>
            <person name="Muchugi A."/>
            <person name="Goodstein D."/>
            <person name="Egesi C.N."/>
            <person name="Featherston J."/>
            <person name="Asfaw A."/>
            <person name="Simpson G.G."/>
            <person name="Dolezel J."/>
            <person name="Hendre P.S."/>
            <person name="Van Deynze A."/>
            <person name="Kumar P.L."/>
            <person name="Obidiegwu J.E."/>
            <person name="Bhattacharjee R."/>
            <person name="Rokhsar D.S."/>
        </authorList>
    </citation>
    <scope>NUCLEOTIDE SEQUENCE [LARGE SCALE GENOMIC DNA]</scope>
    <source>
        <strain evidence="2">cv. TDa95/00328</strain>
    </source>
</reference>
<name>A0ACB7VL83_DIOAL</name>
<keyword evidence="2" id="KW-1185">Reference proteome</keyword>
<evidence type="ECO:0000313" key="1">
    <source>
        <dbReference type="EMBL" id="KAH7674772.1"/>
    </source>
</evidence>
<dbReference type="EMBL" id="CM037018">
    <property type="protein sequence ID" value="KAH7674772.1"/>
    <property type="molecule type" value="Genomic_DNA"/>
</dbReference>
<sequence length="135" mass="15802">MILPYFNPDMGTKFQSQLPLNYFNNCNQLQDSMDTSLEQNHSNKETMKNIILKHEEMFKHQVHELHRLYRIQKMLMKDLLNKESRDTRASFPGFKLGVEDSLTDEEENELELTLSIGCGANKKKSKLITGCFCFH</sequence>
<dbReference type="Proteomes" id="UP000827976">
    <property type="component" value="Chromosome 8"/>
</dbReference>
<comment type="caution">
    <text evidence="1">The sequence shown here is derived from an EMBL/GenBank/DDBJ whole genome shotgun (WGS) entry which is preliminary data.</text>
</comment>
<gene>
    <name evidence="1" type="ORF">IHE45_08G094700</name>
</gene>
<proteinExistence type="predicted"/>
<organism evidence="1 2">
    <name type="scientific">Dioscorea alata</name>
    <name type="common">Purple yam</name>
    <dbReference type="NCBI Taxonomy" id="55571"/>
    <lineage>
        <taxon>Eukaryota</taxon>
        <taxon>Viridiplantae</taxon>
        <taxon>Streptophyta</taxon>
        <taxon>Embryophyta</taxon>
        <taxon>Tracheophyta</taxon>
        <taxon>Spermatophyta</taxon>
        <taxon>Magnoliopsida</taxon>
        <taxon>Liliopsida</taxon>
        <taxon>Dioscoreales</taxon>
        <taxon>Dioscoreaceae</taxon>
        <taxon>Dioscorea</taxon>
    </lineage>
</organism>
<accession>A0ACB7VL83</accession>
<protein>
    <submittedName>
        <fullName evidence="1">Uncharacterized protein</fullName>
    </submittedName>
</protein>